<dbReference type="RefSeq" id="WP_186345100.1">
    <property type="nucleotide sequence ID" value="NZ_BMMR01000003.1"/>
</dbReference>
<keyword evidence="2" id="KW-1185">Reference proteome</keyword>
<gene>
    <name evidence="1" type="ORF">H7344_05845</name>
</gene>
<name>A0ABR6U672_9ACTN</name>
<comment type="caution">
    <text evidence="1">The sequence shown here is derived from an EMBL/GenBank/DDBJ whole genome shotgun (WGS) entry which is preliminary data.</text>
</comment>
<evidence type="ECO:0000313" key="2">
    <source>
        <dbReference type="Proteomes" id="UP000604001"/>
    </source>
</evidence>
<dbReference type="EMBL" id="JACMYC010000003">
    <property type="protein sequence ID" value="MBC2959815.1"/>
    <property type="molecule type" value="Genomic_DNA"/>
</dbReference>
<sequence length="191" mass="21905">MPEAAAPTLDIVVERELDDETIAAYWALYRETFAELEVRAMARHLLHEHEFVEEMKDARVMKYVARDAAGEVVGLSTLTRDLETVPWISPGWWAHHYPEHTARDAVYYLGFTLVRHDQRQTNVMWSMISTIVEMLVEERAVCGYDYCKFNNEVLGLGPGTEALLHRIADVEVDAADTQTYYRALFAGPRAR</sequence>
<accession>A0ABR6U672</accession>
<dbReference type="Proteomes" id="UP000604001">
    <property type="component" value="Unassembled WGS sequence"/>
</dbReference>
<protein>
    <recommendedName>
        <fullName evidence="3">GNAT family N-acetyltransferase</fullName>
    </recommendedName>
</protein>
<evidence type="ECO:0008006" key="3">
    <source>
        <dbReference type="Google" id="ProtNLM"/>
    </source>
</evidence>
<dbReference type="SUPFAM" id="SSF55729">
    <property type="entry name" value="Acyl-CoA N-acyltransferases (Nat)"/>
    <property type="match status" value="1"/>
</dbReference>
<reference evidence="1 2" key="1">
    <citation type="submission" date="2020-08" db="EMBL/GenBank/DDBJ databases">
        <title>novel species in genus Nocardioides.</title>
        <authorList>
            <person name="Zhang G."/>
        </authorList>
    </citation>
    <scope>NUCLEOTIDE SEQUENCE [LARGE SCALE GENOMIC DNA]</scope>
    <source>
        <strain evidence="1 2">SC8A-24</strain>
    </source>
</reference>
<evidence type="ECO:0000313" key="1">
    <source>
        <dbReference type="EMBL" id="MBC2959815.1"/>
    </source>
</evidence>
<organism evidence="1 2">
    <name type="scientific">Nocardioides deserti</name>
    <dbReference type="NCBI Taxonomy" id="1588644"/>
    <lineage>
        <taxon>Bacteria</taxon>
        <taxon>Bacillati</taxon>
        <taxon>Actinomycetota</taxon>
        <taxon>Actinomycetes</taxon>
        <taxon>Propionibacteriales</taxon>
        <taxon>Nocardioidaceae</taxon>
        <taxon>Nocardioides</taxon>
    </lineage>
</organism>
<dbReference type="InterPro" id="IPR016181">
    <property type="entry name" value="Acyl_CoA_acyltransferase"/>
</dbReference>
<proteinExistence type="predicted"/>